<dbReference type="EMBL" id="BKBA01000003">
    <property type="protein sequence ID" value="GEQ13010.1"/>
    <property type="molecule type" value="Genomic_DNA"/>
</dbReference>
<organism evidence="2 3">
    <name type="scientific">Knoellia locipacati</name>
    <dbReference type="NCBI Taxonomy" id="882824"/>
    <lineage>
        <taxon>Bacteria</taxon>
        <taxon>Bacillati</taxon>
        <taxon>Actinomycetota</taxon>
        <taxon>Actinomycetes</taxon>
        <taxon>Micrococcales</taxon>
        <taxon>Intrasporangiaceae</taxon>
        <taxon>Knoellia</taxon>
    </lineage>
</organism>
<keyword evidence="3" id="KW-1185">Reference proteome</keyword>
<sequence>MGEKGNGLDGGLAAVASASAGLASEPSVIERVTTTTSETLLGVGKDALSSVKDKALDKGADATIDEARRRLRRPDGTTAPAEQPAPDLDGGDDGPRP</sequence>
<reference evidence="2 3" key="1">
    <citation type="submission" date="2019-07" db="EMBL/GenBank/DDBJ databases">
        <title>Whole genome shotgun sequence of Knoellia locipacati NBRC 109775.</title>
        <authorList>
            <person name="Hosoyama A."/>
            <person name="Uohara A."/>
            <person name="Ohji S."/>
            <person name="Ichikawa N."/>
        </authorList>
    </citation>
    <scope>NUCLEOTIDE SEQUENCE [LARGE SCALE GENOMIC DNA]</scope>
    <source>
        <strain evidence="2 3">NBRC 109775</strain>
    </source>
</reference>
<proteinExistence type="predicted"/>
<name>A0A512SYG7_9MICO</name>
<accession>A0A512SYG7</accession>
<evidence type="ECO:0000256" key="1">
    <source>
        <dbReference type="SAM" id="MobiDB-lite"/>
    </source>
</evidence>
<comment type="caution">
    <text evidence="2">The sequence shown here is derived from an EMBL/GenBank/DDBJ whole genome shotgun (WGS) entry which is preliminary data.</text>
</comment>
<dbReference type="Proteomes" id="UP000321793">
    <property type="component" value="Unassembled WGS sequence"/>
</dbReference>
<dbReference type="AlphaFoldDB" id="A0A512SYG7"/>
<protein>
    <submittedName>
        <fullName evidence="2">Uncharacterized protein</fullName>
    </submittedName>
</protein>
<feature type="region of interest" description="Disordered" evidence="1">
    <location>
        <begin position="65"/>
        <end position="97"/>
    </location>
</feature>
<dbReference type="RefSeq" id="WP_147062778.1">
    <property type="nucleotide sequence ID" value="NZ_BAABDN010000001.1"/>
</dbReference>
<evidence type="ECO:0000313" key="2">
    <source>
        <dbReference type="EMBL" id="GEQ13010.1"/>
    </source>
</evidence>
<gene>
    <name evidence="2" type="ORF">KLO01_10570</name>
</gene>
<evidence type="ECO:0000313" key="3">
    <source>
        <dbReference type="Proteomes" id="UP000321793"/>
    </source>
</evidence>